<feature type="transmembrane region" description="Helical" evidence="10">
    <location>
        <begin position="44"/>
        <end position="64"/>
    </location>
</feature>
<comment type="similarity">
    <text evidence="10">Belongs to the insect chemoreceptor superfamily. Heteromeric odorant receptor channel (TC 1.A.69) family.</text>
</comment>
<keyword evidence="7 10" id="KW-0472">Membrane</keyword>
<evidence type="ECO:0000256" key="6">
    <source>
        <dbReference type="ARBA" id="ARBA00022989"/>
    </source>
</evidence>
<comment type="subcellular location">
    <subcellularLocation>
        <location evidence="1 10">Cell membrane</location>
        <topology evidence="1 10">Multi-pass membrane protein</topology>
    </subcellularLocation>
</comment>
<dbReference type="PANTHER" id="PTHR21137:SF35">
    <property type="entry name" value="ODORANT RECEPTOR 19A-RELATED"/>
    <property type="match status" value="1"/>
</dbReference>
<evidence type="ECO:0000256" key="2">
    <source>
        <dbReference type="ARBA" id="ARBA00022475"/>
    </source>
</evidence>
<comment type="caution">
    <text evidence="10">Lacks conserved residue(s) required for the propagation of feature annotation.</text>
</comment>
<evidence type="ECO:0000256" key="3">
    <source>
        <dbReference type="ARBA" id="ARBA00022606"/>
    </source>
</evidence>
<dbReference type="EMBL" id="AP028911">
    <property type="protein sequence ID" value="BES91694.1"/>
    <property type="molecule type" value="Genomic_DNA"/>
</dbReference>
<keyword evidence="12" id="KW-1185">Reference proteome</keyword>
<dbReference type="InterPro" id="IPR004117">
    <property type="entry name" value="7tm6_olfct_rcpt"/>
</dbReference>
<evidence type="ECO:0000313" key="12">
    <source>
        <dbReference type="Proteomes" id="UP001307889"/>
    </source>
</evidence>
<protein>
    <recommendedName>
        <fullName evidence="10">Odorant receptor</fullName>
    </recommendedName>
</protein>
<evidence type="ECO:0000256" key="9">
    <source>
        <dbReference type="ARBA" id="ARBA00023224"/>
    </source>
</evidence>
<keyword evidence="9 10" id="KW-0807">Transducer</keyword>
<evidence type="ECO:0000256" key="7">
    <source>
        <dbReference type="ARBA" id="ARBA00023136"/>
    </source>
</evidence>
<feature type="transmembrane region" description="Helical" evidence="10">
    <location>
        <begin position="162"/>
        <end position="186"/>
    </location>
</feature>
<evidence type="ECO:0000256" key="5">
    <source>
        <dbReference type="ARBA" id="ARBA00022725"/>
    </source>
</evidence>
<feature type="transmembrane region" description="Helical" evidence="10">
    <location>
        <begin position="12"/>
        <end position="32"/>
    </location>
</feature>
<keyword evidence="6 10" id="KW-1133">Transmembrane helix</keyword>
<proteinExistence type="inferred from homology"/>
<keyword evidence="8 10" id="KW-0675">Receptor</keyword>
<keyword evidence="3 10" id="KW-0716">Sensory transduction</keyword>
<keyword evidence="5 10" id="KW-0552">Olfaction</keyword>
<evidence type="ECO:0000256" key="1">
    <source>
        <dbReference type="ARBA" id="ARBA00004651"/>
    </source>
</evidence>
<dbReference type="Proteomes" id="UP001307889">
    <property type="component" value="Chromosome 3"/>
</dbReference>
<evidence type="ECO:0000256" key="8">
    <source>
        <dbReference type="ARBA" id="ARBA00023170"/>
    </source>
</evidence>
<feature type="transmembrane region" description="Helical" evidence="10">
    <location>
        <begin position="259"/>
        <end position="282"/>
    </location>
</feature>
<accession>A0ABN7AKH0</accession>
<name>A0ABN7AKH0_9HEMI</name>
<evidence type="ECO:0000313" key="11">
    <source>
        <dbReference type="EMBL" id="BES91694.1"/>
    </source>
</evidence>
<reference evidence="11 12" key="1">
    <citation type="submission" date="2023-09" db="EMBL/GenBank/DDBJ databases">
        <title>Nesidiocoris tenuis whole genome shotgun sequence.</title>
        <authorList>
            <person name="Shibata T."/>
            <person name="Shimoda M."/>
            <person name="Kobayashi T."/>
            <person name="Uehara T."/>
        </authorList>
    </citation>
    <scope>NUCLEOTIDE SEQUENCE [LARGE SCALE GENOMIC DNA]</scope>
    <source>
        <strain evidence="11 12">Japan</strain>
    </source>
</reference>
<keyword evidence="4 10" id="KW-0812">Transmembrane</keyword>
<evidence type="ECO:0000256" key="4">
    <source>
        <dbReference type="ARBA" id="ARBA00022692"/>
    </source>
</evidence>
<gene>
    <name evidence="11" type="ORF">NTJ_04503</name>
</gene>
<sequence length="396" mass="45657">MTPPRIGGRGNPSDIFAVQLGALNLVTMWPTFSENVFYTSLNKTIYWINVVILAICTIALFAKAILTDDLVDRSEAMDIFTLTGSALYKMVFFYNHHEEMKDMFECGLQLISRLPDKWAQYVGKFSVLHCSLGFICITFWGLCPLFKWVFGETSLGEMKLPINVYDPFASEGFLFSFFYLVCYYGLVSSAHIYMAADCFLFTSIHVANGSLETLNKMLVDMAVEKKDEIQFMDVTHERLKECVKLHTHTLRYIRKTDKLFRSMILADVLHAIISLSFAMLQATESKGIFEIVKMVVFVAYCFVHQYLNSYFGQHLIDQQERIYKQLILQVHWADGTANMKTTYRLAIMGFRQPVKLSAWSVYNLQYETFLEFVKSMISYFMVLIQLKDESRGGIVI</sequence>
<organism evidence="11 12">
    <name type="scientific">Nesidiocoris tenuis</name>
    <dbReference type="NCBI Taxonomy" id="355587"/>
    <lineage>
        <taxon>Eukaryota</taxon>
        <taxon>Metazoa</taxon>
        <taxon>Ecdysozoa</taxon>
        <taxon>Arthropoda</taxon>
        <taxon>Hexapoda</taxon>
        <taxon>Insecta</taxon>
        <taxon>Pterygota</taxon>
        <taxon>Neoptera</taxon>
        <taxon>Paraneoptera</taxon>
        <taxon>Hemiptera</taxon>
        <taxon>Heteroptera</taxon>
        <taxon>Panheteroptera</taxon>
        <taxon>Cimicomorpha</taxon>
        <taxon>Miridae</taxon>
        <taxon>Dicyphina</taxon>
        <taxon>Nesidiocoris</taxon>
    </lineage>
</organism>
<evidence type="ECO:0000256" key="10">
    <source>
        <dbReference type="RuleBase" id="RU351113"/>
    </source>
</evidence>
<keyword evidence="2" id="KW-1003">Cell membrane</keyword>
<feature type="transmembrane region" description="Helical" evidence="10">
    <location>
        <begin position="76"/>
        <end position="94"/>
    </location>
</feature>
<feature type="transmembrane region" description="Helical" evidence="10">
    <location>
        <begin position="126"/>
        <end position="150"/>
    </location>
</feature>
<dbReference type="PANTHER" id="PTHR21137">
    <property type="entry name" value="ODORANT RECEPTOR"/>
    <property type="match status" value="1"/>
</dbReference>
<dbReference type="Pfam" id="PF02949">
    <property type="entry name" value="7tm_6"/>
    <property type="match status" value="1"/>
</dbReference>